<organism evidence="5 6">
    <name type="scientific">Paractinoplanes deccanensis</name>
    <dbReference type="NCBI Taxonomy" id="113561"/>
    <lineage>
        <taxon>Bacteria</taxon>
        <taxon>Bacillati</taxon>
        <taxon>Actinomycetota</taxon>
        <taxon>Actinomycetes</taxon>
        <taxon>Micromonosporales</taxon>
        <taxon>Micromonosporaceae</taxon>
        <taxon>Paractinoplanes</taxon>
    </lineage>
</organism>
<dbReference type="InterPro" id="IPR019734">
    <property type="entry name" value="TPR_rpt"/>
</dbReference>
<dbReference type="InterPro" id="IPR036388">
    <property type="entry name" value="WH-like_DNA-bd_sf"/>
</dbReference>
<keyword evidence="6" id="KW-1185">Reference proteome</keyword>
<comment type="similarity">
    <text evidence="1">Belongs to the AfsR/DnrI/RedD regulatory family.</text>
</comment>
<dbReference type="PANTHER" id="PTHR47691">
    <property type="entry name" value="REGULATOR-RELATED"/>
    <property type="match status" value="1"/>
</dbReference>
<evidence type="ECO:0000256" key="2">
    <source>
        <dbReference type="ARBA" id="ARBA00023125"/>
    </source>
</evidence>
<comment type="caution">
    <text evidence="5">The sequence shown here is derived from an EMBL/GenBank/DDBJ whole genome shotgun (WGS) entry which is preliminary data.</text>
</comment>
<evidence type="ECO:0000313" key="6">
    <source>
        <dbReference type="Proteomes" id="UP000609879"/>
    </source>
</evidence>
<dbReference type="Pfam" id="PF00486">
    <property type="entry name" value="Trans_reg_C"/>
    <property type="match status" value="1"/>
</dbReference>
<dbReference type="Pfam" id="PF03704">
    <property type="entry name" value="BTAD"/>
    <property type="match status" value="1"/>
</dbReference>
<dbReference type="Pfam" id="PF13424">
    <property type="entry name" value="TPR_12"/>
    <property type="match status" value="1"/>
</dbReference>
<proteinExistence type="inferred from homology"/>
<dbReference type="SMART" id="SM00862">
    <property type="entry name" value="Trans_reg_C"/>
    <property type="match status" value="1"/>
</dbReference>
<dbReference type="InterPro" id="IPR005158">
    <property type="entry name" value="BTAD"/>
</dbReference>
<dbReference type="InterPro" id="IPR011990">
    <property type="entry name" value="TPR-like_helical_dom_sf"/>
</dbReference>
<dbReference type="PANTHER" id="PTHR47691:SF3">
    <property type="entry name" value="HTH-TYPE TRANSCRIPTIONAL REGULATOR RV0890C-RELATED"/>
    <property type="match status" value="1"/>
</dbReference>
<dbReference type="EMBL" id="BOMI01000064">
    <property type="protein sequence ID" value="GID74748.1"/>
    <property type="molecule type" value="Genomic_DNA"/>
</dbReference>
<dbReference type="Gene3D" id="1.25.40.10">
    <property type="entry name" value="Tetratricopeptide repeat domain"/>
    <property type="match status" value="2"/>
</dbReference>
<dbReference type="SUPFAM" id="SSF52540">
    <property type="entry name" value="P-loop containing nucleoside triphosphate hydrolases"/>
    <property type="match status" value="1"/>
</dbReference>
<dbReference type="CDD" id="cd15831">
    <property type="entry name" value="BTAD"/>
    <property type="match status" value="1"/>
</dbReference>
<dbReference type="SMART" id="SM00028">
    <property type="entry name" value="TPR"/>
    <property type="match status" value="4"/>
</dbReference>
<dbReference type="SMART" id="SM01043">
    <property type="entry name" value="BTAD"/>
    <property type="match status" value="1"/>
</dbReference>
<dbReference type="Proteomes" id="UP000609879">
    <property type="component" value="Unassembled WGS sequence"/>
</dbReference>
<evidence type="ECO:0000259" key="4">
    <source>
        <dbReference type="PROSITE" id="PS51755"/>
    </source>
</evidence>
<evidence type="ECO:0000313" key="5">
    <source>
        <dbReference type="EMBL" id="GID74748.1"/>
    </source>
</evidence>
<protein>
    <submittedName>
        <fullName evidence="5">SARP family transcriptional regulator</fullName>
    </submittedName>
</protein>
<evidence type="ECO:0000256" key="3">
    <source>
        <dbReference type="PROSITE-ProRule" id="PRU01091"/>
    </source>
</evidence>
<dbReference type="PRINTS" id="PR00364">
    <property type="entry name" value="DISEASERSIST"/>
</dbReference>
<gene>
    <name evidence="5" type="ORF">Ade02nite_33890</name>
</gene>
<dbReference type="InterPro" id="IPR027417">
    <property type="entry name" value="P-loop_NTPase"/>
</dbReference>
<dbReference type="PROSITE" id="PS51755">
    <property type="entry name" value="OMPR_PHOB"/>
    <property type="match status" value="1"/>
</dbReference>
<feature type="domain" description="OmpR/PhoB-type" evidence="4">
    <location>
        <begin position="19"/>
        <end position="135"/>
    </location>
</feature>
<dbReference type="Pfam" id="PF25872">
    <property type="entry name" value="HTH_77"/>
    <property type="match status" value="1"/>
</dbReference>
<dbReference type="Gene3D" id="1.10.10.10">
    <property type="entry name" value="Winged helix-like DNA-binding domain superfamily/Winged helix DNA-binding domain"/>
    <property type="match status" value="1"/>
</dbReference>
<dbReference type="SUPFAM" id="SSF48452">
    <property type="entry name" value="TPR-like"/>
    <property type="match status" value="2"/>
</dbReference>
<sequence length="975" mass="102498">MPTTLEIPRRRRPAACGLSPVTTMDRMRYGILGPTRAERDDGTPVRTGGPRLRALLAMLLLDAGRAVPVERLIDGLYGDEPPAGAVNAVQSHVSRLRQDLPVEYDGAGYRLAVDPDEVDAHRFERLAAEGRRALTEGDHQRAAELLRAALGLWRGEALADVRGSAFAAVAADRLTELRRQALEDRAEADPGPDDERELRELVAADPLRERAWALLIRVLARAGRPAEALTAYEKARHVLAEELGTDPSATLRAAHLAVLRPNPRHGLPAQLTSFVGRGEELGAVGEALGRARLVTLLGPGGAGKTRLAVEAAGRHPGDVCFVELAATGDVAGAITDALGVRDTGLRERGTAAPPDRLLAALAARDLLLVLDNCEHVIDAVAALAARLLASCPGVRVLATSREPLGLTGEVLCPVSGLPPDAAGRLFADRAADAGSPLTPADEEAARSICRTLDGLPLALELAAARLTVLPAAELARRVEDRFAVLSRGSRTAAERHRTLRAVVAWSWDLLTGQERLLARRLAVFRGGWTLDAAEHVCGLGPATLDVLHDLVAKSLVERDGDRYRMLETIRVFCAEQGPDPGLAQAHAGYFLSLAETADAHLRGADQLTWLARLDADRDNLHAALRGGSTTTALRLVSALTFYWWLRGSRGEAAALAGELLRRAGPQPPEGLTEEYVLCALNAGLAGGAAPDGETTRYLAGLSGPPRQPFLLYLSAVTAGPPPEATGHVTVIHRRLRERLTGDPWSEALSAIGGGWLTLLFEPAAGLAAGLGAGSAAGLAAAEAEFAAALAGFRALGDRWGMMLAHAGLAEVATQRGDHAAALPPMAAAMRLAAELGSVIDEAELLRSRAEALLLAGDLDAATADFHRAAGLAGSCGAPELLAAAHLGLGRVALHRHDHDTALQLCTTALHECPTGWYTADGIRMTILVTLGRIAAATGDPAEAERRYRQVAEIAGGPDGLRAMADARAGLDALGA</sequence>
<evidence type="ECO:0000256" key="1">
    <source>
        <dbReference type="ARBA" id="ARBA00005820"/>
    </source>
</evidence>
<dbReference type="InterPro" id="IPR016032">
    <property type="entry name" value="Sig_transdc_resp-reg_C-effctor"/>
</dbReference>
<dbReference type="InterPro" id="IPR058852">
    <property type="entry name" value="HTH_77"/>
</dbReference>
<feature type="DNA-binding region" description="OmpR/PhoB-type" evidence="3">
    <location>
        <begin position="19"/>
        <end position="135"/>
    </location>
</feature>
<name>A0ABQ3Y441_9ACTN</name>
<reference evidence="5 6" key="1">
    <citation type="submission" date="2021-01" db="EMBL/GenBank/DDBJ databases">
        <title>Whole genome shotgun sequence of Actinoplanes deccanensis NBRC 13994.</title>
        <authorList>
            <person name="Komaki H."/>
            <person name="Tamura T."/>
        </authorList>
    </citation>
    <scope>NUCLEOTIDE SEQUENCE [LARGE SCALE GENOMIC DNA]</scope>
    <source>
        <strain evidence="5 6">NBRC 13994</strain>
    </source>
</reference>
<dbReference type="InterPro" id="IPR001867">
    <property type="entry name" value="OmpR/PhoB-type_DNA-bd"/>
</dbReference>
<accession>A0ABQ3Y441</accession>
<dbReference type="SUPFAM" id="SSF46894">
    <property type="entry name" value="C-terminal effector domain of the bipartite response regulators"/>
    <property type="match status" value="1"/>
</dbReference>
<keyword evidence="2 3" id="KW-0238">DNA-binding</keyword>